<dbReference type="PROSITE" id="PS51819">
    <property type="entry name" value="VOC"/>
    <property type="match status" value="1"/>
</dbReference>
<dbReference type="KEGG" id="miz:BAB75_22750"/>
<dbReference type="InterPro" id="IPR000486">
    <property type="entry name" value="Xdiol_ring_cleave_dOase_1/2"/>
</dbReference>
<evidence type="ECO:0000256" key="8">
    <source>
        <dbReference type="RuleBase" id="RU000683"/>
    </source>
</evidence>
<evidence type="ECO:0000313" key="10">
    <source>
        <dbReference type="EMBL" id="KPG07617.1"/>
    </source>
</evidence>
<organism evidence="10 12">
    <name type="scientific">Mycobacteroides immunogenum</name>
    <dbReference type="NCBI Taxonomy" id="83262"/>
    <lineage>
        <taxon>Bacteria</taxon>
        <taxon>Bacillati</taxon>
        <taxon>Actinomycetota</taxon>
        <taxon>Actinomycetes</taxon>
        <taxon>Mycobacteriales</taxon>
        <taxon>Mycobacteriaceae</taxon>
        <taxon>Mycobacteroides</taxon>
    </lineage>
</organism>
<keyword evidence="3" id="KW-0479">Metal-binding</keyword>
<evidence type="ECO:0000259" key="9">
    <source>
        <dbReference type="PROSITE" id="PS51819"/>
    </source>
</evidence>
<dbReference type="PANTHER" id="PTHR43279">
    <property type="entry name" value="CATECHOL-2,3-DIOXYGENASE"/>
    <property type="match status" value="1"/>
</dbReference>
<evidence type="ECO:0000313" key="13">
    <source>
        <dbReference type="Proteomes" id="UP000037962"/>
    </source>
</evidence>
<proteinExistence type="inferred from homology"/>
<dbReference type="InterPro" id="IPR018146">
    <property type="entry name" value="Glyoxalase_1_CS"/>
</dbReference>
<comment type="cofactor">
    <cofactor evidence="1 8">
        <name>Fe(2+)</name>
        <dbReference type="ChEBI" id="CHEBI:29033"/>
    </cofactor>
</comment>
<dbReference type="PROSITE" id="PS00082">
    <property type="entry name" value="EXTRADIOL_DIOXYGENAS"/>
    <property type="match status" value="1"/>
</dbReference>
<accession>A0A7V8LM93</accession>
<evidence type="ECO:0000256" key="1">
    <source>
        <dbReference type="ARBA" id="ARBA00001954"/>
    </source>
</evidence>
<evidence type="ECO:0000313" key="12">
    <source>
        <dbReference type="Proteomes" id="UP000037843"/>
    </source>
</evidence>
<dbReference type="PANTHER" id="PTHR43279:SF1">
    <property type="entry name" value="CATECHOL-2,3-DIOXYGENASE"/>
    <property type="match status" value="1"/>
</dbReference>
<comment type="caution">
    <text evidence="10">The sequence shown here is derived from an EMBL/GenBank/DDBJ whole genome shotgun (WGS) entry which is preliminary data.</text>
</comment>
<keyword evidence="7 8" id="KW-0408">Iron</keyword>
<dbReference type="GO" id="GO:0051213">
    <property type="term" value="F:dioxygenase activity"/>
    <property type="evidence" value="ECO:0007669"/>
    <property type="project" value="UniProtKB-KW"/>
</dbReference>
<evidence type="ECO:0000313" key="11">
    <source>
        <dbReference type="EMBL" id="KPG33697.1"/>
    </source>
</evidence>
<gene>
    <name evidence="10" type="ORF">AN908_19100</name>
    <name evidence="11" type="ORF">AN912_13520</name>
</gene>
<protein>
    <recommendedName>
        <fullName evidence="9">VOC domain-containing protein</fullName>
    </recommendedName>
</protein>
<dbReference type="Gene3D" id="3.10.180.10">
    <property type="entry name" value="2,3-Dihydroxybiphenyl 1,2-Dioxygenase, domain 1"/>
    <property type="match status" value="1"/>
</dbReference>
<comment type="similarity">
    <text evidence="2 8">Belongs to the extradiol ring-cleavage dioxygenase family.</text>
</comment>
<evidence type="ECO:0000256" key="3">
    <source>
        <dbReference type="ARBA" id="ARBA00022723"/>
    </source>
</evidence>
<dbReference type="Proteomes" id="UP000037843">
    <property type="component" value="Unassembled WGS sequence"/>
</dbReference>
<dbReference type="AlphaFoldDB" id="A0A7V8LM93"/>
<dbReference type="GeneID" id="45766689"/>
<dbReference type="EMBL" id="LJFS01000014">
    <property type="protein sequence ID" value="KPG33697.1"/>
    <property type="molecule type" value="Genomic_DNA"/>
</dbReference>
<dbReference type="InterPro" id="IPR004360">
    <property type="entry name" value="Glyas_Fos-R_dOase_dom"/>
</dbReference>
<evidence type="ECO:0000256" key="6">
    <source>
        <dbReference type="ARBA" id="ARBA00023002"/>
    </source>
</evidence>
<evidence type="ECO:0000256" key="7">
    <source>
        <dbReference type="ARBA" id="ARBA00023004"/>
    </source>
</evidence>
<dbReference type="Pfam" id="PF00903">
    <property type="entry name" value="Glyoxalase"/>
    <property type="match status" value="1"/>
</dbReference>
<dbReference type="InterPro" id="IPR037523">
    <property type="entry name" value="VOC_core"/>
</dbReference>
<name>A0A7V8LM93_9MYCO</name>
<dbReference type="GO" id="GO:0004462">
    <property type="term" value="F:lactoylglutathione lyase activity"/>
    <property type="evidence" value="ECO:0007669"/>
    <property type="project" value="InterPro"/>
</dbReference>
<dbReference type="RefSeq" id="WP_043076983.1">
    <property type="nucleotide sequence ID" value="NZ_CP011530.1"/>
</dbReference>
<dbReference type="InterPro" id="IPR029068">
    <property type="entry name" value="Glyas_Bleomycin-R_OHBP_Dase"/>
</dbReference>
<keyword evidence="6 8" id="KW-0560">Oxidoreductase</keyword>
<sequence>MIKIERVAHVVIKVRSLEKSLDFYTRILGLKVMGTIDPAVVFLSTGRDHHELGIAQLGDEAPNGKFYQIGMEHFAFKLRNEDDLIEAYETLLHEKVQIAYTVNHGVTKSIYFYDPDGNELEVYADNSPEEVASFENPYGGMEKLAFATDQPSLMDSLIKAQQEMAEAAAAQS</sequence>
<evidence type="ECO:0000256" key="2">
    <source>
        <dbReference type="ARBA" id="ARBA00008784"/>
    </source>
</evidence>
<dbReference type="EMBL" id="LJFO01000011">
    <property type="protein sequence ID" value="KPG07617.1"/>
    <property type="molecule type" value="Genomic_DNA"/>
</dbReference>
<evidence type="ECO:0000256" key="5">
    <source>
        <dbReference type="ARBA" id="ARBA00022964"/>
    </source>
</evidence>
<feature type="domain" description="VOC" evidence="9">
    <location>
        <begin position="6"/>
        <end position="125"/>
    </location>
</feature>
<keyword evidence="13" id="KW-1185">Reference proteome</keyword>
<evidence type="ECO:0000256" key="4">
    <source>
        <dbReference type="ARBA" id="ARBA00022797"/>
    </source>
</evidence>
<reference evidence="12 13" key="1">
    <citation type="submission" date="2015-09" db="EMBL/GenBank/DDBJ databases">
        <title>Genome Sequences of Mycobacterium immunogenum Isolates, Recuperated from a Chloraminated Drinking Water Distribution System Simulator Subjected to Episodes of Nitrification.</title>
        <authorList>
            <person name="Gomez-Alvarez V."/>
            <person name="Revetta R.P."/>
        </authorList>
    </citation>
    <scope>NUCLEOTIDE SEQUENCE [LARGE SCALE GENOMIC DNA]</scope>
    <source>
        <strain evidence="10 12">H008</strain>
        <strain evidence="11 13">H076</strain>
    </source>
</reference>
<dbReference type="PROSITE" id="PS00934">
    <property type="entry name" value="GLYOXALASE_I_1"/>
    <property type="match status" value="1"/>
</dbReference>
<dbReference type="GO" id="GO:0008198">
    <property type="term" value="F:ferrous iron binding"/>
    <property type="evidence" value="ECO:0007669"/>
    <property type="project" value="InterPro"/>
</dbReference>
<dbReference type="Proteomes" id="UP000037962">
    <property type="component" value="Unassembled WGS sequence"/>
</dbReference>
<keyword evidence="4 8" id="KW-0058">Aromatic hydrocarbons catabolism</keyword>
<keyword evidence="5 8" id="KW-0223">Dioxygenase</keyword>
<dbReference type="OrthoDB" id="9804907at2"/>
<dbReference type="SUPFAM" id="SSF54593">
    <property type="entry name" value="Glyoxalase/Bleomycin resistance protein/Dihydroxybiphenyl dioxygenase"/>
    <property type="match status" value="1"/>
</dbReference>